<name>A0A553QSL0_9TELE</name>
<comment type="caution">
    <text evidence="2">The sequence shown here is derived from an EMBL/GenBank/DDBJ whole genome shotgun (WGS) entry which is preliminary data.</text>
</comment>
<organism evidence="2 3">
    <name type="scientific">Danionella cerebrum</name>
    <dbReference type="NCBI Taxonomy" id="2873325"/>
    <lineage>
        <taxon>Eukaryota</taxon>
        <taxon>Metazoa</taxon>
        <taxon>Chordata</taxon>
        <taxon>Craniata</taxon>
        <taxon>Vertebrata</taxon>
        <taxon>Euteleostomi</taxon>
        <taxon>Actinopterygii</taxon>
        <taxon>Neopterygii</taxon>
        <taxon>Teleostei</taxon>
        <taxon>Ostariophysi</taxon>
        <taxon>Cypriniformes</taxon>
        <taxon>Danionidae</taxon>
        <taxon>Danioninae</taxon>
        <taxon>Danionella</taxon>
    </lineage>
</organism>
<dbReference type="Proteomes" id="UP000316079">
    <property type="component" value="Unassembled WGS sequence"/>
</dbReference>
<evidence type="ECO:0000313" key="2">
    <source>
        <dbReference type="EMBL" id="TRY92964.1"/>
    </source>
</evidence>
<feature type="region of interest" description="Disordered" evidence="1">
    <location>
        <begin position="125"/>
        <end position="194"/>
    </location>
</feature>
<dbReference type="OrthoDB" id="5789523at2759"/>
<sequence length="479" mass="50396">MGLYMNAAREADFSFAQQAAACKQGSPGKPYALCGKSIEVHQSKTTGSPTMNLPPVSFQSGAQLPNGGMQDCDVLSPSASSALANALLSGTDATVSMSSPTGHNMVSSTTSPTFFDSDCSTLDSSNTNLTQGQNTSPNPCSPKKSSIVGSPQLPSPLSVMKSPVSSPHSISSVRSPLSCHTNMRSSVSSPTTNGSNCNVIPSLSSPPTIGCMASPSSRQSSRGFPVSSPPCGLGLVQNEANSPENNVDDFKGFEFPKVENVDGELFNIGLDEMGVAKYIKNEPGTDYRSMCLGNSKNSMKSLPFVTHIKAEPNREATCSNIQFVEQQSLSCFASAETAYVSLRDNIDEYSLSGILGPPVSSLNGNYEPGVFPNNGLPKGIKQETNDGSYYQENNNAPSSAIVGVNSSGHSFHYQIGAQGTMSFSRNSLRDQTNPLLNLISPVTGLMETWKTCPGLSQGPLSARGDGYPGPVCLTENMER</sequence>
<dbReference type="STRING" id="623744.A0A553QSL0"/>
<keyword evidence="3" id="KW-1185">Reference proteome</keyword>
<dbReference type="EMBL" id="SRMA01025582">
    <property type="protein sequence ID" value="TRY92964.1"/>
    <property type="molecule type" value="Genomic_DNA"/>
</dbReference>
<evidence type="ECO:0008006" key="4">
    <source>
        <dbReference type="Google" id="ProtNLM"/>
    </source>
</evidence>
<accession>A0A553QSL0</accession>
<feature type="compositionally biased region" description="Polar residues" evidence="1">
    <location>
        <begin position="179"/>
        <end position="194"/>
    </location>
</feature>
<proteinExistence type="predicted"/>
<evidence type="ECO:0000313" key="3">
    <source>
        <dbReference type="Proteomes" id="UP000316079"/>
    </source>
</evidence>
<feature type="compositionally biased region" description="Low complexity" evidence="1">
    <location>
        <begin position="162"/>
        <end position="178"/>
    </location>
</feature>
<feature type="compositionally biased region" description="Polar residues" evidence="1">
    <location>
        <begin position="125"/>
        <end position="149"/>
    </location>
</feature>
<gene>
    <name evidence="2" type="ORF">DNTS_014837</name>
</gene>
<evidence type="ECO:0000256" key="1">
    <source>
        <dbReference type="SAM" id="MobiDB-lite"/>
    </source>
</evidence>
<protein>
    <recommendedName>
        <fullName evidence="4">Mineralocorticoid receptor</fullName>
    </recommendedName>
</protein>
<dbReference type="AlphaFoldDB" id="A0A553QSL0"/>
<reference evidence="2 3" key="1">
    <citation type="journal article" date="2019" name="Sci. Data">
        <title>Hybrid genome assembly and annotation of Danionella translucida.</title>
        <authorList>
            <person name="Kadobianskyi M."/>
            <person name="Schulze L."/>
            <person name="Schuelke M."/>
            <person name="Judkewitz B."/>
        </authorList>
    </citation>
    <scope>NUCLEOTIDE SEQUENCE [LARGE SCALE GENOMIC DNA]</scope>
    <source>
        <strain evidence="2 3">Bolton</strain>
    </source>
</reference>